<dbReference type="CDD" id="cd00051">
    <property type="entry name" value="EFh"/>
    <property type="match status" value="1"/>
</dbReference>
<evidence type="ECO:0000313" key="5">
    <source>
        <dbReference type="Proteomes" id="UP000270296"/>
    </source>
</evidence>
<keyword evidence="5" id="KW-1185">Reference proteome</keyword>
<dbReference type="PROSITE" id="PS50222">
    <property type="entry name" value="EF_HAND_2"/>
    <property type="match status" value="1"/>
</dbReference>
<dbReference type="SMART" id="SM00054">
    <property type="entry name" value="EFh"/>
    <property type="match status" value="1"/>
</dbReference>
<dbReference type="EMBL" id="UZAM01011355">
    <property type="protein sequence ID" value="VDP15772.1"/>
    <property type="molecule type" value="Genomic_DNA"/>
</dbReference>
<dbReference type="GO" id="GO:0005509">
    <property type="term" value="F:calcium ion binding"/>
    <property type="evidence" value="ECO:0007669"/>
    <property type="project" value="InterPro"/>
</dbReference>
<reference evidence="4 5" key="2">
    <citation type="submission" date="2018-11" db="EMBL/GenBank/DDBJ databases">
        <authorList>
            <consortium name="Pathogen Informatics"/>
        </authorList>
    </citation>
    <scope>NUCLEOTIDE SEQUENCE [LARGE SCALE GENOMIC DNA]</scope>
</reference>
<gene>
    <name evidence="4" type="ORF">SBAD_LOCUS8195</name>
</gene>
<dbReference type="Gene3D" id="1.10.238.10">
    <property type="entry name" value="EF-hand"/>
    <property type="match status" value="1"/>
</dbReference>
<sequence length="40" mass="4719">MMHMGMQFTEDEVDEMIQEVDVDGDGQINYEEFVKMMTSK</sequence>
<dbReference type="WBParaSite" id="SBAD_0000850201-mRNA-1">
    <property type="protein sequence ID" value="SBAD_0000850201-mRNA-1"/>
    <property type="gene ID" value="SBAD_0000850201"/>
</dbReference>
<dbReference type="PROSITE" id="PS00018">
    <property type="entry name" value="EF_HAND_1"/>
    <property type="match status" value="1"/>
</dbReference>
<dbReference type="InterPro" id="IPR018247">
    <property type="entry name" value="EF_Hand_1_Ca_BS"/>
</dbReference>
<dbReference type="InterPro" id="IPR011992">
    <property type="entry name" value="EF-hand-dom_pair"/>
</dbReference>
<proteinExistence type="predicted"/>
<feature type="domain" description="EF-hand" evidence="3">
    <location>
        <begin position="8"/>
        <end position="40"/>
    </location>
</feature>
<dbReference type="Proteomes" id="UP000270296">
    <property type="component" value="Unassembled WGS sequence"/>
</dbReference>
<accession>A0A183IX48</accession>
<keyword evidence="2" id="KW-0106">Calcium</keyword>
<dbReference type="OrthoDB" id="26525at2759"/>
<evidence type="ECO:0000259" key="3">
    <source>
        <dbReference type="PROSITE" id="PS50222"/>
    </source>
</evidence>
<dbReference type="SUPFAM" id="SSF47473">
    <property type="entry name" value="EF-hand"/>
    <property type="match status" value="1"/>
</dbReference>
<dbReference type="Pfam" id="PF00036">
    <property type="entry name" value="EF-hand_1"/>
    <property type="match status" value="1"/>
</dbReference>
<reference evidence="6" key="1">
    <citation type="submission" date="2016-06" db="UniProtKB">
        <authorList>
            <consortium name="WormBaseParasite"/>
        </authorList>
    </citation>
    <scope>IDENTIFICATION</scope>
</reference>
<dbReference type="InterPro" id="IPR002048">
    <property type="entry name" value="EF_hand_dom"/>
</dbReference>
<name>A0A183IX48_9BILA</name>
<protein>
    <submittedName>
        <fullName evidence="6">EF-hand domain-containing protein</fullName>
    </submittedName>
</protein>
<evidence type="ECO:0000256" key="2">
    <source>
        <dbReference type="ARBA" id="ARBA00022837"/>
    </source>
</evidence>
<dbReference type="FunFam" id="1.10.238.10:FF:000003">
    <property type="entry name" value="Calmodulin A"/>
    <property type="match status" value="1"/>
</dbReference>
<evidence type="ECO:0000256" key="1">
    <source>
        <dbReference type="ARBA" id="ARBA00022737"/>
    </source>
</evidence>
<organism evidence="6">
    <name type="scientific">Soboliphyme baturini</name>
    <dbReference type="NCBI Taxonomy" id="241478"/>
    <lineage>
        <taxon>Eukaryota</taxon>
        <taxon>Metazoa</taxon>
        <taxon>Ecdysozoa</taxon>
        <taxon>Nematoda</taxon>
        <taxon>Enoplea</taxon>
        <taxon>Dorylaimia</taxon>
        <taxon>Dioctophymatida</taxon>
        <taxon>Dioctophymatoidea</taxon>
        <taxon>Soboliphymatidae</taxon>
        <taxon>Soboliphyme</taxon>
    </lineage>
</organism>
<dbReference type="AlphaFoldDB" id="A0A183IX48"/>
<keyword evidence="1" id="KW-0677">Repeat</keyword>
<evidence type="ECO:0000313" key="4">
    <source>
        <dbReference type="EMBL" id="VDP15772.1"/>
    </source>
</evidence>
<evidence type="ECO:0000313" key="6">
    <source>
        <dbReference type="WBParaSite" id="SBAD_0000850201-mRNA-1"/>
    </source>
</evidence>